<proteinExistence type="inferred from homology"/>
<dbReference type="Gene3D" id="1.25.40.60">
    <property type="match status" value="1"/>
</dbReference>
<protein>
    <submittedName>
        <fullName evidence="2">Sec1-like protein</fullName>
    </submittedName>
</protein>
<evidence type="ECO:0000256" key="1">
    <source>
        <dbReference type="ARBA" id="ARBA00009884"/>
    </source>
</evidence>
<evidence type="ECO:0000313" key="3">
    <source>
        <dbReference type="Proteomes" id="UP000092321"/>
    </source>
</evidence>
<dbReference type="InterPro" id="IPR001619">
    <property type="entry name" value="Sec1-like"/>
</dbReference>
<dbReference type="PIRSF" id="PIRSF005715">
    <property type="entry name" value="VPS45_Sec1"/>
    <property type="match status" value="1"/>
</dbReference>
<name>A0A1B7T8T0_9ASCO</name>
<comment type="caution">
    <text evidence="2">The sequence shown here is derived from an EMBL/GenBank/DDBJ whole genome shotgun (WGS) entry which is preliminary data.</text>
</comment>
<gene>
    <name evidence="2" type="ORF">HANVADRAFT_27512</name>
</gene>
<dbReference type="EMBL" id="LXPE01000217">
    <property type="protein sequence ID" value="OBA25146.1"/>
    <property type="molecule type" value="Genomic_DNA"/>
</dbReference>
<organism evidence="2 3">
    <name type="scientific">Hanseniaspora valbyensis NRRL Y-1626</name>
    <dbReference type="NCBI Taxonomy" id="766949"/>
    <lineage>
        <taxon>Eukaryota</taxon>
        <taxon>Fungi</taxon>
        <taxon>Dikarya</taxon>
        <taxon>Ascomycota</taxon>
        <taxon>Saccharomycotina</taxon>
        <taxon>Saccharomycetes</taxon>
        <taxon>Saccharomycodales</taxon>
        <taxon>Saccharomycodaceae</taxon>
        <taxon>Hanseniaspora</taxon>
    </lineage>
</organism>
<dbReference type="InterPro" id="IPR027482">
    <property type="entry name" value="Sec1-like_dom2"/>
</dbReference>
<dbReference type="GO" id="GO:0016192">
    <property type="term" value="P:vesicle-mediated transport"/>
    <property type="evidence" value="ECO:0007669"/>
    <property type="project" value="InterPro"/>
</dbReference>
<dbReference type="Pfam" id="PF00995">
    <property type="entry name" value="Sec1"/>
    <property type="match status" value="1"/>
</dbReference>
<dbReference type="PANTHER" id="PTHR11679">
    <property type="entry name" value="VESICLE PROTEIN SORTING-ASSOCIATED"/>
    <property type="match status" value="1"/>
</dbReference>
<dbReference type="InterPro" id="IPR043154">
    <property type="entry name" value="Sec-1-like_dom1"/>
</dbReference>
<accession>A0A1B7T8T0</accession>
<dbReference type="Proteomes" id="UP000092321">
    <property type="component" value="Unassembled WGS sequence"/>
</dbReference>
<reference evidence="3" key="1">
    <citation type="journal article" date="2016" name="Proc. Natl. Acad. Sci. U.S.A.">
        <title>Comparative genomics of biotechnologically important yeasts.</title>
        <authorList>
            <person name="Riley R."/>
            <person name="Haridas S."/>
            <person name="Wolfe K.H."/>
            <person name="Lopes M.R."/>
            <person name="Hittinger C.T."/>
            <person name="Goeker M."/>
            <person name="Salamov A.A."/>
            <person name="Wisecaver J.H."/>
            <person name="Long T.M."/>
            <person name="Calvey C.H."/>
            <person name="Aerts A.L."/>
            <person name="Barry K.W."/>
            <person name="Choi C."/>
            <person name="Clum A."/>
            <person name="Coughlan A.Y."/>
            <person name="Deshpande S."/>
            <person name="Douglass A.P."/>
            <person name="Hanson S.J."/>
            <person name="Klenk H.-P."/>
            <person name="LaButti K.M."/>
            <person name="Lapidus A."/>
            <person name="Lindquist E.A."/>
            <person name="Lipzen A.M."/>
            <person name="Meier-Kolthoff J.P."/>
            <person name="Ohm R.A."/>
            <person name="Otillar R.P."/>
            <person name="Pangilinan J.L."/>
            <person name="Peng Y."/>
            <person name="Rokas A."/>
            <person name="Rosa C.A."/>
            <person name="Scheuner C."/>
            <person name="Sibirny A.A."/>
            <person name="Slot J.C."/>
            <person name="Stielow J.B."/>
            <person name="Sun H."/>
            <person name="Kurtzman C.P."/>
            <person name="Blackwell M."/>
            <person name="Grigoriev I.V."/>
            <person name="Jeffries T.W."/>
        </authorList>
    </citation>
    <scope>NUCLEOTIDE SEQUENCE [LARGE SCALE GENOMIC DNA]</scope>
    <source>
        <strain evidence="3">NRRL Y-1626</strain>
    </source>
</reference>
<evidence type="ECO:0000313" key="2">
    <source>
        <dbReference type="EMBL" id="OBA25146.1"/>
    </source>
</evidence>
<dbReference type="AlphaFoldDB" id="A0A1B7T8T0"/>
<dbReference type="Gene3D" id="3.40.50.2060">
    <property type="match status" value="1"/>
</dbReference>
<dbReference type="InterPro" id="IPR043127">
    <property type="entry name" value="Sec-1-like_dom3a"/>
</dbReference>
<dbReference type="Gene3D" id="3.40.50.1910">
    <property type="match status" value="1"/>
</dbReference>
<sequence length="654" mass="75247">MTLKDHQIAAIQKMLLFNVSNINSNINESSENDDQEITWKILIMDKFSTGIISSILRVNDLLKVGVTCHTTLFSPQRQPIPDIPAIYFVDPSRKNLEKIIQDLKNDFYDEYYLNFTSNISRENLEFLAKEAVKIGKFEQIKQVFDQYLNFVISDPNIFEFEMEKIWSNFNLNNLITEEEINGKCEEIASRLYSVIITLNSNINSLPILRIQPGGSAEIVGKLLETKLREYILSSKKFSDSSSNNANSIGDLDRSVLVLVDRNVDFASMISHSLYYECLIAEVFKLNRNTITLPNGSKIDLDNKDFFWKNNNLLPFPEVVENAELELNKYKQETEEITSKTGVNITNLQNLNVNKDGDIQQDTELIQKAMSKLPELTAKKQFIDNHFKILSELIKQLGSLHLDKFYELEQEDIYNIKTRNEFIETLKDTESGHLADKIRTYLYIFLKTNMNQLNANKRQEFQNFMDEYDSKLLDAIKNVYRYQKLHNMNYYTSEINNTAPQNGSNNTDTSDNGKSASYFSSKLYGLANDKLQDSMGSIISRVSNLLNSDNGNLPLTNIVSSIMNPSVEKKSEDELNMYEKLTRKYLDIDPTMKQNSTIVSSGNRRFNKCLCFVVGGGSYLEYHNLQKYIYSDKRIIYGSTKLISPNDFLDELANI</sequence>
<dbReference type="InterPro" id="IPR036045">
    <property type="entry name" value="Sec1-like_sf"/>
</dbReference>
<keyword evidence="3" id="KW-1185">Reference proteome</keyword>
<comment type="similarity">
    <text evidence="1">Belongs to the STXBP/unc-18/SEC1 family.</text>
</comment>
<dbReference type="Gene3D" id="3.90.830.10">
    <property type="entry name" value="Syntaxin Binding Protein 1, Chain A, domain 2"/>
    <property type="match status" value="1"/>
</dbReference>
<dbReference type="OrthoDB" id="10251230at2759"/>
<dbReference type="SUPFAM" id="SSF56815">
    <property type="entry name" value="Sec1/munc18-like (SM) proteins"/>
    <property type="match status" value="1"/>
</dbReference>